<reference evidence="1" key="1">
    <citation type="submission" date="2023-05" db="EMBL/GenBank/DDBJ databases">
        <title>Nepenthes gracilis genome sequencing.</title>
        <authorList>
            <person name="Fukushima K."/>
        </authorList>
    </citation>
    <scope>NUCLEOTIDE SEQUENCE</scope>
    <source>
        <strain evidence="1">SING2019-196</strain>
    </source>
</reference>
<evidence type="ECO:0000313" key="1">
    <source>
        <dbReference type="EMBL" id="GMH25453.1"/>
    </source>
</evidence>
<dbReference type="EMBL" id="BSYO01000029">
    <property type="protein sequence ID" value="GMH25453.1"/>
    <property type="molecule type" value="Genomic_DNA"/>
</dbReference>
<keyword evidence="2" id="KW-1185">Reference proteome</keyword>
<proteinExistence type="predicted"/>
<organism evidence="1 2">
    <name type="scientific">Nepenthes gracilis</name>
    <name type="common">Slender pitcher plant</name>
    <dbReference type="NCBI Taxonomy" id="150966"/>
    <lineage>
        <taxon>Eukaryota</taxon>
        <taxon>Viridiplantae</taxon>
        <taxon>Streptophyta</taxon>
        <taxon>Embryophyta</taxon>
        <taxon>Tracheophyta</taxon>
        <taxon>Spermatophyta</taxon>
        <taxon>Magnoliopsida</taxon>
        <taxon>eudicotyledons</taxon>
        <taxon>Gunneridae</taxon>
        <taxon>Pentapetalae</taxon>
        <taxon>Caryophyllales</taxon>
        <taxon>Nepenthaceae</taxon>
        <taxon>Nepenthes</taxon>
    </lineage>
</organism>
<protein>
    <submittedName>
        <fullName evidence="1">Uncharacterized protein</fullName>
    </submittedName>
</protein>
<dbReference type="InterPro" id="IPR043376">
    <property type="entry name" value="NPG1-like"/>
</dbReference>
<dbReference type="AlphaFoldDB" id="A0AAD3Y1C2"/>
<gene>
    <name evidence="1" type="ORF">Nepgr_027296</name>
</gene>
<evidence type="ECO:0000313" key="2">
    <source>
        <dbReference type="Proteomes" id="UP001279734"/>
    </source>
</evidence>
<dbReference type="PANTHER" id="PTHR44102">
    <property type="entry name" value="PROTEIN NPG1"/>
    <property type="match status" value="1"/>
</dbReference>
<comment type="caution">
    <text evidence="1">The sequence shown here is derived from an EMBL/GenBank/DDBJ whole genome shotgun (WGS) entry which is preliminary data.</text>
</comment>
<dbReference type="PANTHER" id="PTHR44102:SF5">
    <property type="entry name" value="PROTEIN NPG1"/>
    <property type="match status" value="1"/>
</dbReference>
<sequence>MKCGEGDSILLATTNLKTPIHRTIGVSVNRKSGVCIINLAIILFIDIKLALLPCWFSLSKLASRVYNVWFGYVRKDELIVVVKSSRDGWKEARALRERLEYQRANVEGALRVFDIIDLHAAILWLQSSFTEKPSRKAHSLPDSLHGIFQRADDLVLEAIYLKTKSEVQETN</sequence>
<dbReference type="Proteomes" id="UP001279734">
    <property type="component" value="Unassembled WGS sequence"/>
</dbReference>
<accession>A0AAD3Y1C2</accession>
<name>A0AAD3Y1C2_NEPGR</name>